<evidence type="ECO:0000256" key="5">
    <source>
        <dbReference type="PROSITE-ProRule" id="PRU00169"/>
    </source>
</evidence>
<evidence type="ECO:0000256" key="3">
    <source>
        <dbReference type="ARBA" id="ARBA00023125"/>
    </source>
</evidence>
<dbReference type="SUPFAM" id="SSF46894">
    <property type="entry name" value="C-terminal effector domain of the bipartite response regulators"/>
    <property type="match status" value="1"/>
</dbReference>
<feature type="domain" description="HTH luxR-type" evidence="6">
    <location>
        <begin position="158"/>
        <end position="223"/>
    </location>
</feature>
<evidence type="ECO:0000256" key="2">
    <source>
        <dbReference type="ARBA" id="ARBA00023015"/>
    </source>
</evidence>
<keyword evidence="4" id="KW-0804">Transcription</keyword>
<dbReference type="CDD" id="cd06170">
    <property type="entry name" value="LuxR_C_like"/>
    <property type="match status" value="1"/>
</dbReference>
<dbReference type="InterPro" id="IPR011006">
    <property type="entry name" value="CheY-like_superfamily"/>
</dbReference>
<dbReference type="SMART" id="SM00421">
    <property type="entry name" value="HTH_LUXR"/>
    <property type="match status" value="1"/>
</dbReference>
<dbReference type="InterPro" id="IPR000792">
    <property type="entry name" value="Tscrpt_reg_LuxR_C"/>
</dbReference>
<dbReference type="CDD" id="cd17535">
    <property type="entry name" value="REC_NarL-like"/>
    <property type="match status" value="1"/>
</dbReference>
<dbReference type="InterPro" id="IPR058245">
    <property type="entry name" value="NreC/VraR/RcsB-like_REC"/>
</dbReference>
<comment type="caution">
    <text evidence="8">The sequence shown here is derived from an EMBL/GenBank/DDBJ whole genome shotgun (WGS) entry which is preliminary data.</text>
</comment>
<keyword evidence="3 8" id="KW-0238">DNA-binding</keyword>
<dbReference type="RefSeq" id="WP_130782512.1">
    <property type="nucleotide sequence ID" value="NZ_BIMR01000270.1"/>
</dbReference>
<dbReference type="GO" id="GO:0006355">
    <property type="term" value="P:regulation of DNA-templated transcription"/>
    <property type="evidence" value="ECO:0007669"/>
    <property type="project" value="InterPro"/>
</dbReference>
<dbReference type="GO" id="GO:0000160">
    <property type="term" value="P:phosphorelay signal transduction system"/>
    <property type="evidence" value="ECO:0007669"/>
    <property type="project" value="InterPro"/>
</dbReference>
<protein>
    <submittedName>
        <fullName evidence="8">DNA-binding response regulator</fullName>
    </submittedName>
</protein>
<evidence type="ECO:0000259" key="6">
    <source>
        <dbReference type="PROSITE" id="PS50043"/>
    </source>
</evidence>
<dbReference type="PROSITE" id="PS50043">
    <property type="entry name" value="HTH_LUXR_2"/>
    <property type="match status" value="1"/>
</dbReference>
<dbReference type="InterPro" id="IPR016032">
    <property type="entry name" value="Sig_transdc_resp-reg_C-effctor"/>
</dbReference>
<evidence type="ECO:0000313" key="8">
    <source>
        <dbReference type="EMBL" id="GCE77887.1"/>
    </source>
</evidence>
<dbReference type="PRINTS" id="PR00038">
    <property type="entry name" value="HTHLUXR"/>
</dbReference>
<keyword evidence="2" id="KW-0805">Transcription regulation</keyword>
<evidence type="ECO:0000256" key="1">
    <source>
        <dbReference type="ARBA" id="ARBA00022553"/>
    </source>
</evidence>
<dbReference type="SUPFAM" id="SSF52172">
    <property type="entry name" value="CheY-like"/>
    <property type="match status" value="1"/>
</dbReference>
<evidence type="ECO:0000313" key="9">
    <source>
        <dbReference type="Proteomes" id="UP000289954"/>
    </source>
</evidence>
<feature type="domain" description="Response regulatory" evidence="7">
    <location>
        <begin position="4"/>
        <end position="121"/>
    </location>
</feature>
<dbReference type="Pfam" id="PF00196">
    <property type="entry name" value="GerE"/>
    <property type="match status" value="1"/>
</dbReference>
<dbReference type="Proteomes" id="UP000289954">
    <property type="component" value="Unassembled WGS sequence"/>
</dbReference>
<keyword evidence="9" id="KW-1185">Reference proteome</keyword>
<reference evidence="8 9" key="1">
    <citation type="submission" date="2019-01" db="EMBL/GenBank/DDBJ databases">
        <title>Draft genome sequence of Cellulomonas takizawaensis strain TKZ-21.</title>
        <authorList>
            <person name="Yamamura H."/>
            <person name="Hayashi T."/>
            <person name="Hamada M."/>
            <person name="Serisawa Y."/>
            <person name="Matsuyama K."/>
            <person name="Nakagawa Y."/>
            <person name="Otoguro M."/>
            <person name="Yanagida F."/>
            <person name="Hayakawa M."/>
        </authorList>
    </citation>
    <scope>NUCLEOTIDE SEQUENCE [LARGE SCALE GENOMIC DNA]</scope>
    <source>
        <strain evidence="8 9">NBRC12680</strain>
    </source>
</reference>
<dbReference type="Pfam" id="PF00072">
    <property type="entry name" value="Response_reg"/>
    <property type="match status" value="1"/>
</dbReference>
<organism evidence="8 9">
    <name type="scientific">Cellulomonas biazotea</name>
    <dbReference type="NCBI Taxonomy" id="1709"/>
    <lineage>
        <taxon>Bacteria</taxon>
        <taxon>Bacillati</taxon>
        <taxon>Actinomycetota</taxon>
        <taxon>Actinomycetes</taxon>
        <taxon>Micrococcales</taxon>
        <taxon>Cellulomonadaceae</taxon>
        <taxon>Cellulomonas</taxon>
    </lineage>
</organism>
<name>A0A402DUU0_9CELL</name>
<dbReference type="PROSITE" id="PS50110">
    <property type="entry name" value="RESPONSE_REGULATORY"/>
    <property type="match status" value="1"/>
</dbReference>
<dbReference type="GO" id="GO:0003677">
    <property type="term" value="F:DNA binding"/>
    <property type="evidence" value="ECO:0007669"/>
    <property type="project" value="UniProtKB-KW"/>
</dbReference>
<gene>
    <name evidence="8" type="ORF">CBZ_29430</name>
</gene>
<dbReference type="EMBL" id="BIMR01000270">
    <property type="protein sequence ID" value="GCE77887.1"/>
    <property type="molecule type" value="Genomic_DNA"/>
</dbReference>
<dbReference type="PANTHER" id="PTHR43214">
    <property type="entry name" value="TWO-COMPONENT RESPONSE REGULATOR"/>
    <property type="match status" value="1"/>
</dbReference>
<keyword evidence="1 5" id="KW-0597">Phosphoprotein</keyword>
<evidence type="ECO:0000256" key="4">
    <source>
        <dbReference type="ARBA" id="ARBA00023163"/>
    </source>
</evidence>
<dbReference type="InterPro" id="IPR039420">
    <property type="entry name" value="WalR-like"/>
</dbReference>
<dbReference type="Gene3D" id="3.40.50.2300">
    <property type="match status" value="1"/>
</dbReference>
<dbReference type="InterPro" id="IPR001789">
    <property type="entry name" value="Sig_transdc_resp-reg_receiver"/>
</dbReference>
<dbReference type="OrthoDB" id="9808843at2"/>
<dbReference type="SMART" id="SM00448">
    <property type="entry name" value="REC"/>
    <property type="match status" value="1"/>
</dbReference>
<proteinExistence type="predicted"/>
<feature type="modified residue" description="4-aspartylphosphate" evidence="5">
    <location>
        <position position="55"/>
    </location>
</feature>
<dbReference type="AlphaFoldDB" id="A0A402DUU0"/>
<dbReference type="PROSITE" id="PS00622">
    <property type="entry name" value="HTH_LUXR_1"/>
    <property type="match status" value="1"/>
</dbReference>
<accession>A0A402DUU0</accession>
<dbReference type="PANTHER" id="PTHR43214:SF24">
    <property type="entry name" value="TRANSCRIPTIONAL REGULATORY PROTEIN NARL-RELATED"/>
    <property type="match status" value="1"/>
</dbReference>
<sequence>MTVRVVVVDDQPTIRLGLRMIVEHEDDMEVVGEAGTGTQAVQVVRAVRPDVVLMDVRMPDGNGIDAVAALVADPTLATRTIVLTTFHDEEYVVASLRAGADGFLLKDADPAELVAAIRRVHAGDSLLDPAVTRDVVARYVHLAEAADATRSRTAGPAARRVLDRVTPRERDVLLRVATGATNAEVAATLSLTEATVKSHVRSMLTKLGLSTRVQLVVAAYDAGLVRPAGDVAADAPGDAAAR</sequence>
<evidence type="ECO:0000259" key="7">
    <source>
        <dbReference type="PROSITE" id="PS50110"/>
    </source>
</evidence>